<dbReference type="KEGG" id="sbw:TGUWTKB_1230"/>
<dbReference type="RefSeq" id="WP_041062494.1">
    <property type="nucleotide sequence ID" value="NZ_AP014521.1"/>
</dbReference>
<dbReference type="Gene3D" id="3.40.50.300">
    <property type="entry name" value="P-loop containing nucleotide triphosphate hydrolases"/>
    <property type="match status" value="2"/>
</dbReference>
<dbReference type="GO" id="GO:0005524">
    <property type="term" value="F:ATP binding"/>
    <property type="evidence" value="ECO:0007669"/>
    <property type="project" value="UniProtKB-UniRule"/>
</dbReference>
<dbReference type="InterPro" id="IPR014016">
    <property type="entry name" value="UvrD-like_ATP-bd"/>
</dbReference>
<evidence type="ECO:0000256" key="3">
    <source>
        <dbReference type="ARBA" id="ARBA00022801"/>
    </source>
</evidence>
<keyword evidence="3 12" id="KW-0378">Hydrolase</keyword>
<dbReference type="InterPro" id="IPR027417">
    <property type="entry name" value="P-loop_NTPase"/>
</dbReference>
<dbReference type="GO" id="GO:0000725">
    <property type="term" value="P:recombinational repair"/>
    <property type="evidence" value="ECO:0007669"/>
    <property type="project" value="TreeGrafter"/>
</dbReference>
<dbReference type="PROSITE" id="PS51198">
    <property type="entry name" value="UVRD_HELICASE_ATP_BIND"/>
    <property type="match status" value="1"/>
</dbReference>
<dbReference type="PANTHER" id="PTHR11070">
    <property type="entry name" value="UVRD / RECB / PCRA DNA HELICASE FAMILY MEMBER"/>
    <property type="match status" value="1"/>
</dbReference>
<evidence type="ECO:0000256" key="6">
    <source>
        <dbReference type="ARBA" id="ARBA00023125"/>
    </source>
</evidence>
<comment type="catalytic activity">
    <reaction evidence="11">
        <text>ATP + H2O = ADP + phosphate + H(+)</text>
        <dbReference type="Rhea" id="RHEA:13065"/>
        <dbReference type="ChEBI" id="CHEBI:15377"/>
        <dbReference type="ChEBI" id="CHEBI:15378"/>
        <dbReference type="ChEBI" id="CHEBI:30616"/>
        <dbReference type="ChEBI" id="CHEBI:43474"/>
        <dbReference type="ChEBI" id="CHEBI:456216"/>
        <dbReference type="EC" id="5.6.2.4"/>
    </reaction>
</comment>
<evidence type="ECO:0000313" key="15">
    <source>
        <dbReference type="EMBL" id="BAP58381.1"/>
    </source>
</evidence>
<feature type="domain" description="UvrD-like helicase ATP-binding" evidence="13">
    <location>
        <begin position="8"/>
        <end position="288"/>
    </location>
</feature>
<dbReference type="GO" id="GO:0003677">
    <property type="term" value="F:DNA binding"/>
    <property type="evidence" value="ECO:0007669"/>
    <property type="project" value="UniProtKB-KW"/>
</dbReference>
<dbReference type="Gene3D" id="1.10.486.10">
    <property type="entry name" value="PCRA, domain 4"/>
    <property type="match status" value="1"/>
</dbReference>
<evidence type="ECO:0000256" key="9">
    <source>
        <dbReference type="ARBA" id="ARBA00034808"/>
    </source>
</evidence>
<name>A0A090BWC8_9ENTR</name>
<dbReference type="GO" id="GO:0005829">
    <property type="term" value="C:cytosol"/>
    <property type="evidence" value="ECO:0007669"/>
    <property type="project" value="TreeGrafter"/>
</dbReference>
<evidence type="ECO:0000256" key="10">
    <source>
        <dbReference type="ARBA" id="ARBA00034923"/>
    </source>
</evidence>
<keyword evidence="7" id="KW-0413">Isomerase</keyword>
<dbReference type="Gene3D" id="1.10.10.160">
    <property type="match status" value="1"/>
</dbReference>
<dbReference type="STRING" id="1410383.TGUWTKB_1230"/>
<keyword evidence="5 12" id="KW-0067">ATP-binding</keyword>
<dbReference type="HOGENOM" id="CLU_004585_5_2_6"/>
<evidence type="ECO:0000256" key="7">
    <source>
        <dbReference type="ARBA" id="ARBA00023235"/>
    </source>
</evidence>
<dbReference type="PROSITE" id="PS51217">
    <property type="entry name" value="UVRD_HELICASE_CTER"/>
    <property type="match status" value="1"/>
</dbReference>
<dbReference type="InterPro" id="IPR000212">
    <property type="entry name" value="DNA_helicase_UvrD/REP"/>
</dbReference>
<reference evidence="16" key="1">
    <citation type="submission" date="2013-11" db="EMBL/GenBank/DDBJ databases">
        <title>Symbiont-containing voluminous jelly as an extraordinary maternal gift for overwintering insect nymphs.</title>
        <authorList>
            <person name="Kaiwa N."/>
            <person name="Hosokawa T."/>
            <person name="Nikoh N."/>
            <person name="Meng X.Y."/>
            <person name="Tanahashi M."/>
            <person name="Moriyama M."/>
            <person name="Maeda T."/>
            <person name="Yamaguchi K."/>
            <person name="Shigenobu S."/>
            <person name="Ito M."/>
            <person name="Fukatsu T."/>
        </authorList>
    </citation>
    <scope>NUCLEOTIDE SEQUENCE [LARGE SCALE GENOMIC DNA]</scope>
    <source>
        <strain evidence="16">UwTKB</strain>
    </source>
</reference>
<proteinExistence type="inferred from homology"/>
<feature type="binding site" evidence="12">
    <location>
        <begin position="29"/>
        <end position="36"/>
    </location>
    <ligand>
        <name>ATP</name>
        <dbReference type="ChEBI" id="CHEBI:30616"/>
    </ligand>
</feature>
<evidence type="ECO:0000256" key="8">
    <source>
        <dbReference type="ARBA" id="ARBA00034617"/>
    </source>
</evidence>
<dbReference type="Pfam" id="PF00580">
    <property type="entry name" value="UvrD-helicase"/>
    <property type="match status" value="1"/>
</dbReference>
<dbReference type="EMBL" id="AP014521">
    <property type="protein sequence ID" value="BAP58381.1"/>
    <property type="molecule type" value="Genomic_DNA"/>
</dbReference>
<evidence type="ECO:0000256" key="1">
    <source>
        <dbReference type="ARBA" id="ARBA00009922"/>
    </source>
</evidence>
<organism evidence="15 16">
    <name type="scientific">Candidatus Tachikawaea gelatinosa</name>
    <dbReference type="NCBI Taxonomy" id="1410383"/>
    <lineage>
        <taxon>Bacteria</taxon>
        <taxon>Pseudomonadati</taxon>
        <taxon>Pseudomonadota</taxon>
        <taxon>Gammaproteobacteria</taxon>
        <taxon>Enterobacterales</taxon>
        <taxon>Enterobacteriaceae</taxon>
        <taxon>Candidatus Tachikawaea</taxon>
    </lineage>
</organism>
<dbReference type="Pfam" id="PF13361">
    <property type="entry name" value="UvrD_C"/>
    <property type="match status" value="1"/>
</dbReference>
<evidence type="ECO:0000259" key="13">
    <source>
        <dbReference type="PROSITE" id="PS51198"/>
    </source>
</evidence>
<keyword evidence="4 12" id="KW-0347">Helicase</keyword>
<gene>
    <name evidence="15" type="primary">uvrD</name>
    <name evidence="15" type="ORF">TGUWTKB_1230</name>
</gene>
<dbReference type="Proteomes" id="UP000031627">
    <property type="component" value="Chromosome"/>
</dbReference>
<keyword evidence="2 12" id="KW-0547">Nucleotide-binding</keyword>
<protein>
    <recommendedName>
        <fullName evidence="9">DNA 3'-5' helicase</fullName>
        <ecNumber evidence="9">5.6.2.4</ecNumber>
    </recommendedName>
    <alternativeName>
        <fullName evidence="10">DNA 3'-5' helicase II</fullName>
    </alternativeName>
</protein>
<evidence type="ECO:0000259" key="14">
    <source>
        <dbReference type="PROSITE" id="PS51217"/>
    </source>
</evidence>
<dbReference type="AlphaFoldDB" id="A0A090BWC8"/>
<dbReference type="OrthoDB" id="9806690at2"/>
<keyword evidence="6" id="KW-0238">DNA-binding</keyword>
<evidence type="ECO:0000256" key="11">
    <source>
        <dbReference type="ARBA" id="ARBA00048988"/>
    </source>
</evidence>
<dbReference type="SUPFAM" id="SSF52540">
    <property type="entry name" value="P-loop containing nucleoside triphosphate hydrolases"/>
    <property type="match status" value="1"/>
</dbReference>
<dbReference type="InterPro" id="IPR014017">
    <property type="entry name" value="DNA_helicase_UvrD-like_C"/>
</dbReference>
<dbReference type="GO" id="GO:0043138">
    <property type="term" value="F:3'-5' DNA helicase activity"/>
    <property type="evidence" value="ECO:0007669"/>
    <property type="project" value="UniProtKB-EC"/>
</dbReference>
<dbReference type="PANTHER" id="PTHR11070:SF2">
    <property type="entry name" value="ATP-DEPENDENT DNA HELICASE SRS2"/>
    <property type="match status" value="1"/>
</dbReference>
<evidence type="ECO:0000256" key="4">
    <source>
        <dbReference type="ARBA" id="ARBA00022806"/>
    </source>
</evidence>
<dbReference type="GO" id="GO:0016887">
    <property type="term" value="F:ATP hydrolysis activity"/>
    <property type="evidence" value="ECO:0007669"/>
    <property type="project" value="RHEA"/>
</dbReference>
<evidence type="ECO:0000256" key="5">
    <source>
        <dbReference type="ARBA" id="ARBA00022840"/>
    </source>
</evidence>
<evidence type="ECO:0000313" key="16">
    <source>
        <dbReference type="Proteomes" id="UP000031627"/>
    </source>
</evidence>
<evidence type="ECO:0000256" key="12">
    <source>
        <dbReference type="PROSITE-ProRule" id="PRU00560"/>
    </source>
</evidence>
<reference evidence="15 16" key="2">
    <citation type="journal article" date="2014" name="Curr. Biol.">
        <title>Symbiont-Supplemented Maternal Investment Underpinning Host's Ecological Adaptation.</title>
        <authorList>
            <person name="Kaiwa N."/>
            <person name="Hosokawa T."/>
            <person name="Nikoh N."/>
            <person name="Tanahashi M."/>
            <person name="Moriyama M."/>
            <person name="Meng X.Y."/>
            <person name="Maeda T."/>
            <person name="Yamaguchi K."/>
            <person name="Shigenobu S."/>
            <person name="Ito M."/>
            <person name="Fukatsu T."/>
        </authorList>
    </citation>
    <scope>NUCLEOTIDE SEQUENCE [LARGE SCALE GENOMIC DNA]</scope>
    <source>
        <strain evidence="15 16">UwTKB</strain>
    </source>
</reference>
<keyword evidence="16" id="KW-1185">Reference proteome</keyword>
<comment type="catalytic activity">
    <reaction evidence="8">
        <text>Couples ATP hydrolysis with the unwinding of duplex DNA by translocating in the 3'-5' direction.</text>
        <dbReference type="EC" id="5.6.2.4"/>
    </reaction>
</comment>
<dbReference type="GO" id="GO:0033202">
    <property type="term" value="C:DNA helicase complex"/>
    <property type="evidence" value="ECO:0007669"/>
    <property type="project" value="TreeGrafter"/>
</dbReference>
<comment type="similarity">
    <text evidence="1">Belongs to the helicase family. UvrD subfamily.</text>
</comment>
<evidence type="ECO:0000256" key="2">
    <source>
        <dbReference type="ARBA" id="ARBA00022741"/>
    </source>
</evidence>
<dbReference type="InterPro" id="IPR013986">
    <property type="entry name" value="DExx_box_DNA_helicase_dom_sf"/>
</dbReference>
<sequence>MNVSHLIIDLNQKQKEAVLSQAKNLLVLAGAGSGKTRVLVYRIARLISEKNNINSIMAVTFTNKAALEICNRIKKIKILKNFERKEMWIGTFHSLSYRLLRIHYSDADLPKNFQILDRDDQLSLLISIIKEMNIDEKKISINKILSYINKRKDEGKRTYHIQCQSELMNLTLLKIYKKYEEICKNSGLVDFSELLLRTYELFLKKPYILKYYRKRFSNILIDEFQDTNGIQYQWIKILAGKKSNIVVVGDDDQSIYGWRGAKIENVQHFINDFKNTQIIRLEQNYRSTKNILNLANTLILNNNNRLTKKLWTNDIKGELIKIYCAKNEVDEADFLIYEINNWIEKGQFLKDCAILYRNNVQSRVVEEALIKNHIPYCIQGSMRFFEHQEIKYALAYLRIIFNKNDNLALEKIINVPARGIGLQTFNLIIQQSKQKNLTFWKTIKFLLISNILTKKAFVSLENFYKLINSLSQELINVPLYIQTKTVIKKSGLWCMYEKKKETSRIENLKELITATNQFNYEDKTMTPLQAFLAYTVLYSTENKTDQESLKLMTIHASKGLEFKKVLVIGLEEGTFPKKTYENNELEEERRLAYVAITRAMTQLTLSYSETKIIYGKKKFLEPSRFIKELPKAYLKPSPFKKNNIKYSKKENIFQYQKKQKFKKGQKVKHKVFGFGIVLQIDNNEEQSKIEILFHDNSRRWILTDYIYI</sequence>
<accession>A0A090BWC8</accession>
<feature type="domain" description="UvrD-like helicase C-terminal" evidence="14">
    <location>
        <begin position="289"/>
        <end position="559"/>
    </location>
</feature>
<dbReference type="EC" id="5.6.2.4" evidence="9"/>
<dbReference type="CDD" id="cd17932">
    <property type="entry name" value="DEXQc_UvrD"/>
    <property type="match status" value="1"/>
</dbReference>